<evidence type="ECO:0000256" key="1">
    <source>
        <dbReference type="ARBA" id="ARBA00022737"/>
    </source>
</evidence>
<dbReference type="Gene3D" id="1.25.40.10">
    <property type="entry name" value="Tetratricopeptide repeat domain"/>
    <property type="match status" value="3"/>
</dbReference>
<dbReference type="FunFam" id="1.25.40.10:FF:000348">
    <property type="entry name" value="Pentatricopeptide repeat-containing protein chloroplastic"/>
    <property type="match status" value="1"/>
</dbReference>
<evidence type="ECO:0000313" key="4">
    <source>
        <dbReference type="Proteomes" id="UP000008311"/>
    </source>
</evidence>
<dbReference type="Proteomes" id="UP000008311">
    <property type="component" value="Unassembled WGS sequence"/>
</dbReference>
<gene>
    <name evidence="3" type="ORF">RCOM_0754300</name>
</gene>
<dbReference type="eggNOG" id="KOG4197">
    <property type="taxonomic scope" value="Eukaryota"/>
</dbReference>
<dbReference type="GO" id="GO:0009451">
    <property type="term" value="P:RNA modification"/>
    <property type="evidence" value="ECO:0000318"/>
    <property type="project" value="GO_Central"/>
</dbReference>
<feature type="repeat" description="PPR" evidence="2">
    <location>
        <begin position="289"/>
        <end position="323"/>
    </location>
</feature>
<reference evidence="4" key="1">
    <citation type="journal article" date="2010" name="Nat. Biotechnol.">
        <title>Draft genome sequence of the oilseed species Ricinus communis.</title>
        <authorList>
            <person name="Chan A.P."/>
            <person name="Crabtree J."/>
            <person name="Zhao Q."/>
            <person name="Lorenzi H."/>
            <person name="Orvis J."/>
            <person name="Puiu D."/>
            <person name="Melake-Berhan A."/>
            <person name="Jones K.M."/>
            <person name="Redman J."/>
            <person name="Chen G."/>
            <person name="Cahoon E.B."/>
            <person name="Gedil M."/>
            <person name="Stanke M."/>
            <person name="Haas B.J."/>
            <person name="Wortman J.R."/>
            <person name="Fraser-Liggett C.M."/>
            <person name="Ravel J."/>
            <person name="Rabinowicz P.D."/>
        </authorList>
    </citation>
    <scope>NUCLEOTIDE SEQUENCE [LARGE SCALE GENOMIC DNA]</scope>
    <source>
        <strain evidence="4">cv. Hale</strain>
    </source>
</reference>
<feature type="repeat" description="PPR" evidence="2">
    <location>
        <begin position="173"/>
        <end position="207"/>
    </location>
</feature>
<dbReference type="PROSITE" id="PS51375">
    <property type="entry name" value="PPR"/>
    <property type="match status" value="2"/>
</dbReference>
<dbReference type="InterPro" id="IPR046960">
    <property type="entry name" value="PPR_At4g14850-like_plant"/>
</dbReference>
<dbReference type="InterPro" id="IPR002885">
    <property type="entry name" value="PPR_rpt"/>
</dbReference>
<proteinExistence type="predicted"/>
<dbReference type="NCBIfam" id="TIGR00756">
    <property type="entry name" value="PPR"/>
    <property type="match status" value="2"/>
</dbReference>
<evidence type="ECO:0000256" key="2">
    <source>
        <dbReference type="PROSITE-ProRule" id="PRU00708"/>
    </source>
</evidence>
<dbReference type="PANTHER" id="PTHR47926:SF350">
    <property type="entry name" value="(WILD MALAYSIAN BANANA) HYPOTHETICAL PROTEIN"/>
    <property type="match status" value="1"/>
</dbReference>
<sequence>MTKILSSSVSTTPILVLLRKCKNVAEIKQIHAHIITNGLARFTFITSKILALYAVSQNGDINYAQAVFNQMPLPSSFDFNSMILGFSQNSLSQKGISLFARMNSIRIETNTHTFTSLLKCCFCLSLLDQVHCQILKYGYKSDVYINSSVISMYSKHGAVEYARQVFDESSDTNVVCWTSLISGCCINGLIDEAREMFDRMPERNEVSYSAMVSGFVRNGFFNEAIALFRELKICGNVRFNASLLVSVLNACAAIGAFQDGKCIHSYADMHGFSCELQIVDLFSRMQYKDVTTWSAMILGLAINGENHRGIGLFAEMERKGPKANAVTFMGVLTACNHKTLKIHTYVTRFSSYAEPKGLLGQQNRYRVGGEYSKLLLVYLSKRSNLIHAKDST</sequence>
<dbReference type="AlphaFoldDB" id="B9SYG3"/>
<dbReference type="Pfam" id="PF01535">
    <property type="entry name" value="PPR"/>
    <property type="match status" value="5"/>
</dbReference>
<name>B9SYG3_RICCO</name>
<dbReference type="InParanoid" id="B9SYG3"/>
<protein>
    <submittedName>
        <fullName evidence="3">Pentatricopeptide repeat-containing protein, putative</fullName>
    </submittedName>
</protein>
<keyword evidence="4" id="KW-1185">Reference proteome</keyword>
<keyword evidence="1" id="KW-0677">Repeat</keyword>
<dbReference type="PANTHER" id="PTHR47926">
    <property type="entry name" value="PENTATRICOPEPTIDE REPEAT-CONTAINING PROTEIN"/>
    <property type="match status" value="1"/>
</dbReference>
<dbReference type="GO" id="GO:0003723">
    <property type="term" value="F:RNA binding"/>
    <property type="evidence" value="ECO:0007669"/>
    <property type="project" value="InterPro"/>
</dbReference>
<evidence type="ECO:0000313" key="3">
    <source>
        <dbReference type="EMBL" id="EEF31349.1"/>
    </source>
</evidence>
<organism evidence="3 4">
    <name type="scientific">Ricinus communis</name>
    <name type="common">Castor bean</name>
    <dbReference type="NCBI Taxonomy" id="3988"/>
    <lineage>
        <taxon>Eukaryota</taxon>
        <taxon>Viridiplantae</taxon>
        <taxon>Streptophyta</taxon>
        <taxon>Embryophyta</taxon>
        <taxon>Tracheophyta</taxon>
        <taxon>Spermatophyta</taxon>
        <taxon>Magnoliopsida</taxon>
        <taxon>eudicotyledons</taxon>
        <taxon>Gunneridae</taxon>
        <taxon>Pentapetalae</taxon>
        <taxon>rosids</taxon>
        <taxon>fabids</taxon>
        <taxon>Malpighiales</taxon>
        <taxon>Euphorbiaceae</taxon>
        <taxon>Acalyphoideae</taxon>
        <taxon>Acalypheae</taxon>
        <taxon>Ricinus</taxon>
    </lineage>
</organism>
<dbReference type="EMBL" id="EQ974250">
    <property type="protein sequence ID" value="EEF31349.1"/>
    <property type="molecule type" value="Genomic_DNA"/>
</dbReference>
<dbReference type="InterPro" id="IPR011990">
    <property type="entry name" value="TPR-like_helical_dom_sf"/>
</dbReference>
<accession>B9SYG3</accession>